<evidence type="ECO:0000256" key="6">
    <source>
        <dbReference type="ARBA" id="ARBA00022801"/>
    </source>
</evidence>
<dbReference type="EMBL" id="BMAR01000010">
    <property type="protein sequence ID" value="GFR45471.1"/>
    <property type="molecule type" value="Genomic_DNA"/>
</dbReference>
<comment type="catalytic activity">
    <reaction evidence="1">
        <text>Thiol-dependent hydrolysis of ester, thioester, amide, peptide and isopeptide bonds formed by the C-terminal Gly of ubiquitin (a 76-residue protein attached to proteins as an intracellular targeting signal).</text>
        <dbReference type="EC" id="3.4.19.12"/>
    </reaction>
</comment>
<dbReference type="GO" id="GO:0016579">
    <property type="term" value="P:protein deubiquitination"/>
    <property type="evidence" value="ECO:0007669"/>
    <property type="project" value="InterPro"/>
</dbReference>
<feature type="domain" description="Peptidase C19 ubiquitin carboxyl-terminal hydrolase" evidence="9">
    <location>
        <begin position="23"/>
        <end position="126"/>
    </location>
</feature>
<dbReference type="EC" id="3.4.19.12" evidence="3"/>
<evidence type="ECO:0000256" key="1">
    <source>
        <dbReference type="ARBA" id="ARBA00000707"/>
    </source>
</evidence>
<proteinExistence type="inferred from homology"/>
<dbReference type="CDD" id="cd02257">
    <property type="entry name" value="Peptidase_C19"/>
    <property type="match status" value="1"/>
</dbReference>
<feature type="region of interest" description="Disordered" evidence="8">
    <location>
        <begin position="1"/>
        <end position="22"/>
    </location>
</feature>
<dbReference type="InterPro" id="IPR038765">
    <property type="entry name" value="Papain-like_cys_pep_sf"/>
</dbReference>
<dbReference type="PANTHER" id="PTHR24006">
    <property type="entry name" value="UBIQUITIN CARBOXYL-TERMINAL HYDROLASE"/>
    <property type="match status" value="1"/>
</dbReference>
<name>A0AAD3HLZ0_9CHLO</name>
<evidence type="ECO:0000313" key="11">
    <source>
        <dbReference type="Proteomes" id="UP001054857"/>
    </source>
</evidence>
<reference evidence="10 11" key="1">
    <citation type="journal article" date="2021" name="Sci. Rep.">
        <title>Genome sequencing of the multicellular alga Astrephomene provides insights into convergent evolution of germ-soma differentiation.</title>
        <authorList>
            <person name="Yamashita S."/>
            <person name="Yamamoto K."/>
            <person name="Matsuzaki R."/>
            <person name="Suzuki S."/>
            <person name="Yamaguchi H."/>
            <person name="Hirooka S."/>
            <person name="Minakuchi Y."/>
            <person name="Miyagishima S."/>
            <person name="Kawachi M."/>
            <person name="Toyoda A."/>
            <person name="Nozaki H."/>
        </authorList>
    </citation>
    <scope>NUCLEOTIDE SEQUENCE [LARGE SCALE GENOMIC DNA]</scope>
    <source>
        <strain evidence="10 11">NIES-4017</strain>
    </source>
</reference>
<dbReference type="PANTHER" id="PTHR24006:SF758">
    <property type="entry name" value="UBIQUITIN CARBOXYL-TERMINAL HYDROLASE 36"/>
    <property type="match status" value="1"/>
</dbReference>
<evidence type="ECO:0000256" key="2">
    <source>
        <dbReference type="ARBA" id="ARBA00009085"/>
    </source>
</evidence>
<dbReference type="Pfam" id="PF00443">
    <property type="entry name" value="UCH"/>
    <property type="match status" value="1"/>
</dbReference>
<dbReference type="InterPro" id="IPR050164">
    <property type="entry name" value="Peptidase_C19"/>
</dbReference>
<dbReference type="GO" id="GO:0004843">
    <property type="term" value="F:cysteine-type deubiquitinase activity"/>
    <property type="evidence" value="ECO:0007669"/>
    <property type="project" value="UniProtKB-EC"/>
</dbReference>
<sequence length="137" mass="14953">DEWAQVGRKNKATVTRQVGAPADDASCRSPVSAIFTGLLKSTVRFSAPHAHYKPSATIEGFNMLHLDIAAEGVSSLEEALRHHSLPENIEYKPDGAACMLPAKKDVRLYRLPEVLVLHLKRFTYTYTAAGGGGYSKL</sequence>
<protein>
    <recommendedName>
        <fullName evidence="3">ubiquitinyl hydrolase 1</fullName>
        <ecNumber evidence="3">3.4.19.12</ecNumber>
    </recommendedName>
</protein>
<keyword evidence="7" id="KW-0788">Thiol protease</keyword>
<dbReference type="InterPro" id="IPR001394">
    <property type="entry name" value="Peptidase_C19_UCH"/>
</dbReference>
<keyword evidence="4" id="KW-0645">Protease</keyword>
<accession>A0AAD3HLZ0</accession>
<dbReference type="SUPFAM" id="SSF54001">
    <property type="entry name" value="Cysteine proteinases"/>
    <property type="match status" value="1"/>
</dbReference>
<feature type="non-terminal residue" evidence="10">
    <location>
        <position position="137"/>
    </location>
</feature>
<keyword evidence="5" id="KW-0833">Ubl conjugation pathway</keyword>
<feature type="non-terminal residue" evidence="10">
    <location>
        <position position="1"/>
    </location>
</feature>
<keyword evidence="11" id="KW-1185">Reference proteome</keyword>
<evidence type="ECO:0000256" key="7">
    <source>
        <dbReference type="ARBA" id="ARBA00022807"/>
    </source>
</evidence>
<evidence type="ECO:0000256" key="4">
    <source>
        <dbReference type="ARBA" id="ARBA00022670"/>
    </source>
</evidence>
<dbReference type="GO" id="GO:0005829">
    <property type="term" value="C:cytosol"/>
    <property type="evidence" value="ECO:0007669"/>
    <property type="project" value="TreeGrafter"/>
</dbReference>
<dbReference type="GO" id="GO:0005634">
    <property type="term" value="C:nucleus"/>
    <property type="evidence" value="ECO:0007669"/>
    <property type="project" value="TreeGrafter"/>
</dbReference>
<evidence type="ECO:0000256" key="3">
    <source>
        <dbReference type="ARBA" id="ARBA00012759"/>
    </source>
</evidence>
<evidence type="ECO:0000256" key="5">
    <source>
        <dbReference type="ARBA" id="ARBA00022786"/>
    </source>
</evidence>
<evidence type="ECO:0000259" key="9">
    <source>
        <dbReference type="Pfam" id="PF00443"/>
    </source>
</evidence>
<dbReference type="Proteomes" id="UP001054857">
    <property type="component" value="Unassembled WGS sequence"/>
</dbReference>
<gene>
    <name evidence="10" type="ORF">Agub_g6871</name>
</gene>
<organism evidence="10 11">
    <name type="scientific">Astrephomene gubernaculifera</name>
    <dbReference type="NCBI Taxonomy" id="47775"/>
    <lineage>
        <taxon>Eukaryota</taxon>
        <taxon>Viridiplantae</taxon>
        <taxon>Chlorophyta</taxon>
        <taxon>core chlorophytes</taxon>
        <taxon>Chlorophyceae</taxon>
        <taxon>CS clade</taxon>
        <taxon>Chlamydomonadales</taxon>
        <taxon>Astrephomenaceae</taxon>
        <taxon>Astrephomene</taxon>
    </lineage>
</organism>
<evidence type="ECO:0000256" key="8">
    <source>
        <dbReference type="SAM" id="MobiDB-lite"/>
    </source>
</evidence>
<evidence type="ECO:0000313" key="10">
    <source>
        <dbReference type="EMBL" id="GFR45471.1"/>
    </source>
</evidence>
<dbReference type="AlphaFoldDB" id="A0AAD3HLZ0"/>
<comment type="similarity">
    <text evidence="2">Belongs to the peptidase C19 family.</text>
</comment>
<dbReference type="Gene3D" id="3.90.70.10">
    <property type="entry name" value="Cysteine proteinases"/>
    <property type="match status" value="1"/>
</dbReference>
<dbReference type="GO" id="GO:0006508">
    <property type="term" value="P:proteolysis"/>
    <property type="evidence" value="ECO:0007669"/>
    <property type="project" value="UniProtKB-KW"/>
</dbReference>
<keyword evidence="6" id="KW-0378">Hydrolase</keyword>
<comment type="caution">
    <text evidence="10">The sequence shown here is derived from an EMBL/GenBank/DDBJ whole genome shotgun (WGS) entry which is preliminary data.</text>
</comment>